<keyword evidence="3" id="KW-0413">Isomerase</keyword>
<dbReference type="SUPFAM" id="SSF52096">
    <property type="entry name" value="ClpP/crotonase"/>
    <property type="match status" value="1"/>
</dbReference>
<evidence type="ECO:0000313" key="3">
    <source>
        <dbReference type="EMBL" id="EQD56562.1"/>
    </source>
</evidence>
<dbReference type="FunFam" id="1.10.12.10:FF:000001">
    <property type="entry name" value="Probable enoyl-CoA hydratase, mitochondrial"/>
    <property type="match status" value="1"/>
</dbReference>
<dbReference type="AlphaFoldDB" id="T1AHB9"/>
<comment type="caution">
    <text evidence="3">The sequence shown here is derived from an EMBL/GenBank/DDBJ whole genome shotgun (WGS) entry which is preliminary data.</text>
</comment>
<name>T1AHB9_9ZZZZ</name>
<sequence>MTKLVPKEEIKKRTMEFAKELSEKVSPISAALSKRLINKGSEMSMDNGLEMESISMGLLYTTDDFKEGISAFVQKRKPDYKFK</sequence>
<dbReference type="GO" id="GO:0016853">
    <property type="term" value="F:isomerase activity"/>
    <property type="evidence" value="ECO:0007669"/>
    <property type="project" value="UniProtKB-KW"/>
</dbReference>
<dbReference type="Pfam" id="PF00378">
    <property type="entry name" value="ECH_1"/>
    <property type="match status" value="1"/>
</dbReference>
<reference evidence="3" key="1">
    <citation type="submission" date="2013-08" db="EMBL/GenBank/DDBJ databases">
        <authorList>
            <person name="Mendez C."/>
            <person name="Richter M."/>
            <person name="Ferrer M."/>
            <person name="Sanchez J."/>
        </authorList>
    </citation>
    <scope>NUCLEOTIDE SEQUENCE</scope>
</reference>
<organism evidence="3">
    <name type="scientific">mine drainage metagenome</name>
    <dbReference type="NCBI Taxonomy" id="410659"/>
    <lineage>
        <taxon>unclassified sequences</taxon>
        <taxon>metagenomes</taxon>
        <taxon>ecological metagenomes</taxon>
    </lineage>
</organism>
<evidence type="ECO:0000256" key="2">
    <source>
        <dbReference type="ARBA" id="ARBA00023239"/>
    </source>
</evidence>
<dbReference type="InterPro" id="IPR014748">
    <property type="entry name" value="Enoyl-CoA_hydra_C"/>
</dbReference>
<dbReference type="Gene3D" id="1.10.12.10">
    <property type="entry name" value="Lyase 2-enoyl-coa Hydratase, Chain A, domain 2"/>
    <property type="match status" value="1"/>
</dbReference>
<gene>
    <name evidence="3" type="ORF">B2A_05189</name>
</gene>
<keyword evidence="2" id="KW-0456">Lyase</keyword>
<comment type="similarity">
    <text evidence="1">Belongs to the enoyl-CoA hydratase/isomerase family.</text>
</comment>
<dbReference type="InterPro" id="IPR001753">
    <property type="entry name" value="Enoyl-CoA_hydra/iso"/>
</dbReference>
<proteinExistence type="inferred from homology"/>
<reference evidence="3" key="2">
    <citation type="journal article" date="2014" name="ISME J.">
        <title>Microbial stratification in low pH oxic and suboxic macroscopic growths along an acid mine drainage.</title>
        <authorList>
            <person name="Mendez-Garcia C."/>
            <person name="Mesa V."/>
            <person name="Sprenger R.R."/>
            <person name="Richter M."/>
            <person name="Diez M.S."/>
            <person name="Solano J."/>
            <person name="Bargiela R."/>
            <person name="Golyshina O.V."/>
            <person name="Manteca A."/>
            <person name="Ramos J.L."/>
            <person name="Gallego J.R."/>
            <person name="Llorente I."/>
            <person name="Martins Dos Santos V.A."/>
            <person name="Jensen O.N."/>
            <person name="Pelaez A.I."/>
            <person name="Sanchez J."/>
            <person name="Ferrer M."/>
        </authorList>
    </citation>
    <scope>NUCLEOTIDE SEQUENCE</scope>
</reference>
<protein>
    <submittedName>
        <fullName evidence="3">Enoyl-CoA hydratase/isomerase</fullName>
    </submittedName>
</protein>
<accession>T1AHB9</accession>
<dbReference type="InterPro" id="IPR029045">
    <property type="entry name" value="ClpP/crotonase-like_dom_sf"/>
</dbReference>
<dbReference type="EMBL" id="AUZZ01003576">
    <property type="protein sequence ID" value="EQD56562.1"/>
    <property type="molecule type" value="Genomic_DNA"/>
</dbReference>
<dbReference type="GO" id="GO:0016836">
    <property type="term" value="F:hydro-lyase activity"/>
    <property type="evidence" value="ECO:0007669"/>
    <property type="project" value="UniProtKB-ARBA"/>
</dbReference>
<evidence type="ECO:0000256" key="1">
    <source>
        <dbReference type="ARBA" id="ARBA00005254"/>
    </source>
</evidence>